<dbReference type="Pfam" id="PF20365">
    <property type="entry name" value="DUF6660"/>
    <property type="match status" value="1"/>
</dbReference>
<feature type="chain" id="PRO_5029902312" description="Secreted protein" evidence="1">
    <location>
        <begin position="22"/>
        <end position="107"/>
    </location>
</feature>
<proteinExistence type="predicted"/>
<evidence type="ECO:0000313" key="2">
    <source>
        <dbReference type="EMBL" id="QHI35180.1"/>
    </source>
</evidence>
<evidence type="ECO:0000256" key="1">
    <source>
        <dbReference type="SAM" id="SignalP"/>
    </source>
</evidence>
<dbReference type="RefSeq" id="WP_160127937.1">
    <property type="nucleotide sequence ID" value="NZ_CP019288.1"/>
</dbReference>
<dbReference type="OrthoDB" id="997115at2"/>
<keyword evidence="1" id="KW-0732">Signal</keyword>
<sequence length="107" mass="12052">MKSISLILGILILALALKPCSDGFNTEHESDTEIGLEHNHQNDHDDSCAMLCVCNCCGMLVISQVPPTFVLQSKKIISTQINSHYESHYRFDLLFSIWQPPQFSELT</sequence>
<dbReference type="KEGG" id="kan:IMCC3317_05260"/>
<reference evidence="2 3" key="1">
    <citation type="journal article" date="2013" name="Int. J. Syst. Evol. Microbiol.">
        <title>Kordia antarctica sp. nov., isolated from Antarctic seawater.</title>
        <authorList>
            <person name="Baek K."/>
            <person name="Choi A."/>
            <person name="Kang I."/>
            <person name="Lee K."/>
            <person name="Cho J.C."/>
        </authorList>
    </citation>
    <scope>NUCLEOTIDE SEQUENCE [LARGE SCALE GENOMIC DNA]</scope>
    <source>
        <strain evidence="2 3">IMCC3317</strain>
    </source>
</reference>
<keyword evidence="3" id="KW-1185">Reference proteome</keyword>
<dbReference type="InterPro" id="IPR046601">
    <property type="entry name" value="DUF6660"/>
</dbReference>
<organism evidence="2 3">
    <name type="scientific">Kordia antarctica</name>
    <dbReference type="NCBI Taxonomy" id="1218801"/>
    <lineage>
        <taxon>Bacteria</taxon>
        <taxon>Pseudomonadati</taxon>
        <taxon>Bacteroidota</taxon>
        <taxon>Flavobacteriia</taxon>
        <taxon>Flavobacteriales</taxon>
        <taxon>Flavobacteriaceae</taxon>
        <taxon>Kordia</taxon>
    </lineage>
</organism>
<evidence type="ECO:0000313" key="3">
    <source>
        <dbReference type="Proteomes" id="UP000464657"/>
    </source>
</evidence>
<accession>A0A7L4ZFB5</accession>
<protein>
    <recommendedName>
        <fullName evidence="4">Secreted protein</fullName>
    </recommendedName>
</protein>
<dbReference type="EMBL" id="CP019288">
    <property type="protein sequence ID" value="QHI35180.1"/>
    <property type="molecule type" value="Genomic_DNA"/>
</dbReference>
<feature type="signal peptide" evidence="1">
    <location>
        <begin position="1"/>
        <end position="21"/>
    </location>
</feature>
<dbReference type="AlphaFoldDB" id="A0A7L4ZFB5"/>
<gene>
    <name evidence="2" type="ORF">IMCC3317_05260</name>
</gene>
<evidence type="ECO:0008006" key="4">
    <source>
        <dbReference type="Google" id="ProtNLM"/>
    </source>
</evidence>
<dbReference type="Proteomes" id="UP000464657">
    <property type="component" value="Chromosome"/>
</dbReference>
<name>A0A7L4ZFB5_9FLAO</name>